<keyword evidence="3" id="KW-0677">Repeat</keyword>
<keyword evidence="2" id="KW-0963">Cytoplasm</keyword>
<evidence type="ECO:0000313" key="8">
    <source>
        <dbReference type="Proteomes" id="UP001153737"/>
    </source>
</evidence>
<evidence type="ECO:0000256" key="4">
    <source>
        <dbReference type="ARBA" id="ARBA00022803"/>
    </source>
</evidence>
<accession>A0A9N9SCP8</accession>
<dbReference type="PANTHER" id="PTHR46630">
    <property type="entry name" value="TETRATRICOPEPTIDE REPEAT PROTEIN 29"/>
    <property type="match status" value="1"/>
</dbReference>
<evidence type="ECO:0000256" key="1">
    <source>
        <dbReference type="ARBA" id="ARBA00004496"/>
    </source>
</evidence>
<dbReference type="InterPro" id="IPR011990">
    <property type="entry name" value="TPR-like_helical_dom_sf"/>
</dbReference>
<comment type="function">
    <text evidence="6">Axonemal protein which is implicated in axonemal and/or peri-axonemal structure assembly and regulates flagellum assembly and beating and therefore sperm motility.</text>
</comment>
<gene>
    <name evidence="7" type="ORF">PHAECO_LOCUS1984</name>
</gene>
<reference evidence="7" key="2">
    <citation type="submission" date="2022-10" db="EMBL/GenBank/DDBJ databases">
        <authorList>
            <consortium name="ENA_rothamsted_submissions"/>
            <consortium name="culmorum"/>
            <person name="King R."/>
        </authorList>
    </citation>
    <scope>NUCLEOTIDE SEQUENCE</scope>
</reference>
<sequence length="515" mass="59867">MEDHLDDNYFKRERRRKEEINEYITKMRGDLPVYNVDEIRQYRLPYHEALLINLREQGFICTASFIQELFNFQEELRQQAGPVSHIWLRPQLIYSRAELDHLKQGLIKSEEYHMESDYAKECEVFLGLAVYFAFSHYDWWWLGEQLLIQSIKVSTEYESLKGKYEALSRFAYAKFLIENMKEFDDAKGHLKIAREIAQRKGWTSKGYFPDEKGTLFMQINHYLFECLYRNVKQLVKIDYKKAIPVIVEARRRAADACYHSGETRALVMKGICEMNIQDVKAAINSLLRAFQLQQRFGTQEGMCKVRIQLAKAYLIDGNTAMSLKTLMLLKESAETYNLPFYLGQAYKNLGEYYLTNGEPEKANPLLNEALKILNQCNLATRDIEMVRNLEAISAGLELFPKYIDLLHKAGTSDGDGFRNLMKLIDWKDQRTEFWNKDEIAPLSSLCDILTESMNKVVDSEEMMRGMSATKHPTVEEKDNQGIQDSKKIIPMSDGKEVIELHDNKGTFPIESTTGL</sequence>
<name>A0A9N9SCP8_PHACE</name>
<evidence type="ECO:0000313" key="7">
    <source>
        <dbReference type="EMBL" id="CAG9814242.1"/>
    </source>
</evidence>
<dbReference type="EMBL" id="OU896716">
    <property type="protein sequence ID" value="CAG9814242.1"/>
    <property type="molecule type" value="Genomic_DNA"/>
</dbReference>
<dbReference type="GO" id="GO:0003341">
    <property type="term" value="P:cilium movement"/>
    <property type="evidence" value="ECO:0007669"/>
    <property type="project" value="TreeGrafter"/>
</dbReference>
<dbReference type="SUPFAM" id="SSF48452">
    <property type="entry name" value="TPR-like"/>
    <property type="match status" value="1"/>
</dbReference>
<dbReference type="Gene3D" id="1.25.40.10">
    <property type="entry name" value="Tetratricopeptide repeat domain"/>
    <property type="match status" value="1"/>
</dbReference>
<comment type="subcellular location">
    <subcellularLocation>
        <location evidence="1">Cytoplasm</location>
    </subcellularLocation>
</comment>
<evidence type="ECO:0000256" key="2">
    <source>
        <dbReference type="ARBA" id="ARBA00022490"/>
    </source>
</evidence>
<protein>
    <recommendedName>
        <fullName evidence="5">Tetratricopeptide repeat protein 29</fullName>
    </recommendedName>
</protein>
<dbReference type="GO" id="GO:0005737">
    <property type="term" value="C:cytoplasm"/>
    <property type="evidence" value="ECO:0007669"/>
    <property type="project" value="UniProtKB-SubCell"/>
</dbReference>
<dbReference type="SMART" id="SM00028">
    <property type="entry name" value="TPR"/>
    <property type="match status" value="2"/>
</dbReference>
<keyword evidence="8" id="KW-1185">Reference proteome</keyword>
<dbReference type="Proteomes" id="UP001153737">
    <property type="component" value="Chromosome 10"/>
</dbReference>
<evidence type="ECO:0000256" key="6">
    <source>
        <dbReference type="ARBA" id="ARBA00044739"/>
    </source>
</evidence>
<dbReference type="InterPro" id="IPR019734">
    <property type="entry name" value="TPR_rpt"/>
</dbReference>
<evidence type="ECO:0000256" key="3">
    <source>
        <dbReference type="ARBA" id="ARBA00022737"/>
    </source>
</evidence>
<dbReference type="GO" id="GO:0005929">
    <property type="term" value="C:cilium"/>
    <property type="evidence" value="ECO:0007669"/>
    <property type="project" value="TreeGrafter"/>
</dbReference>
<dbReference type="InterPro" id="IPR051476">
    <property type="entry name" value="Bac_ResReg_Asp_Phosphatase"/>
</dbReference>
<dbReference type="PANTHER" id="PTHR46630:SF1">
    <property type="entry name" value="TETRATRICOPEPTIDE REPEAT PROTEIN 29"/>
    <property type="match status" value="1"/>
</dbReference>
<organism evidence="7 8">
    <name type="scientific">Phaedon cochleariae</name>
    <name type="common">Mustard beetle</name>
    <dbReference type="NCBI Taxonomy" id="80249"/>
    <lineage>
        <taxon>Eukaryota</taxon>
        <taxon>Metazoa</taxon>
        <taxon>Ecdysozoa</taxon>
        <taxon>Arthropoda</taxon>
        <taxon>Hexapoda</taxon>
        <taxon>Insecta</taxon>
        <taxon>Pterygota</taxon>
        <taxon>Neoptera</taxon>
        <taxon>Endopterygota</taxon>
        <taxon>Coleoptera</taxon>
        <taxon>Polyphaga</taxon>
        <taxon>Cucujiformia</taxon>
        <taxon>Chrysomeloidea</taxon>
        <taxon>Chrysomelidae</taxon>
        <taxon>Chrysomelinae</taxon>
        <taxon>Chrysomelini</taxon>
        <taxon>Phaedon</taxon>
    </lineage>
</organism>
<dbReference type="OrthoDB" id="7594656at2759"/>
<dbReference type="AlphaFoldDB" id="A0A9N9SCP8"/>
<keyword evidence="4" id="KW-0802">TPR repeat</keyword>
<proteinExistence type="predicted"/>
<evidence type="ECO:0000256" key="5">
    <source>
        <dbReference type="ARBA" id="ARBA00040665"/>
    </source>
</evidence>
<reference evidence="7" key="1">
    <citation type="submission" date="2022-01" db="EMBL/GenBank/DDBJ databases">
        <authorList>
            <person name="King R."/>
        </authorList>
    </citation>
    <scope>NUCLEOTIDE SEQUENCE</scope>
</reference>